<dbReference type="AlphaFoldDB" id="L8JQD9"/>
<keyword evidence="2" id="KW-1185">Reference proteome</keyword>
<dbReference type="STRING" id="1237149.C900_03777"/>
<evidence type="ECO:0000313" key="2">
    <source>
        <dbReference type="Proteomes" id="UP000011135"/>
    </source>
</evidence>
<dbReference type="Proteomes" id="UP000011135">
    <property type="component" value="Unassembled WGS sequence"/>
</dbReference>
<evidence type="ECO:0000313" key="1">
    <source>
        <dbReference type="EMBL" id="ELR70423.1"/>
    </source>
</evidence>
<gene>
    <name evidence="1" type="ORF">C900_03777</name>
</gene>
<name>L8JQD9_9BACT</name>
<protein>
    <submittedName>
        <fullName evidence="1">Uncharacterized protein</fullName>
    </submittedName>
</protein>
<sequence>MMNFFRIKSKKKRSYKKFIHDEFIFRDKDKVFIREFIILKEGIWCSIEMA</sequence>
<dbReference type="EMBL" id="AMZN01000054">
    <property type="protein sequence ID" value="ELR70423.1"/>
    <property type="molecule type" value="Genomic_DNA"/>
</dbReference>
<organism evidence="1 2">
    <name type="scientific">Fulvivirga imtechensis AK7</name>
    <dbReference type="NCBI Taxonomy" id="1237149"/>
    <lineage>
        <taxon>Bacteria</taxon>
        <taxon>Pseudomonadati</taxon>
        <taxon>Bacteroidota</taxon>
        <taxon>Cytophagia</taxon>
        <taxon>Cytophagales</taxon>
        <taxon>Fulvivirgaceae</taxon>
        <taxon>Fulvivirga</taxon>
    </lineage>
</organism>
<proteinExistence type="predicted"/>
<accession>L8JQD9</accession>
<comment type="caution">
    <text evidence="1">The sequence shown here is derived from an EMBL/GenBank/DDBJ whole genome shotgun (WGS) entry which is preliminary data.</text>
</comment>
<reference evidence="1 2" key="1">
    <citation type="submission" date="2012-12" db="EMBL/GenBank/DDBJ databases">
        <title>Genome assembly of Fulvivirga imtechensis AK7.</title>
        <authorList>
            <person name="Nupur N."/>
            <person name="Khatri I."/>
            <person name="Kumar R."/>
            <person name="Subramanian S."/>
            <person name="Pinnaka A."/>
        </authorList>
    </citation>
    <scope>NUCLEOTIDE SEQUENCE [LARGE SCALE GENOMIC DNA]</scope>
    <source>
        <strain evidence="1 2">AK7</strain>
    </source>
</reference>